<name>A0AAW0BXP9_9AGAR</name>
<comment type="caution">
    <text evidence="1">The sequence shown here is derived from an EMBL/GenBank/DDBJ whole genome shotgun (WGS) entry which is preliminary data.</text>
</comment>
<evidence type="ECO:0000313" key="1">
    <source>
        <dbReference type="EMBL" id="KAK7031086.1"/>
    </source>
</evidence>
<dbReference type="EMBL" id="JAYKXP010000071">
    <property type="protein sequence ID" value="KAK7031086.1"/>
    <property type="molecule type" value="Genomic_DNA"/>
</dbReference>
<evidence type="ECO:0000313" key="2">
    <source>
        <dbReference type="Proteomes" id="UP001383192"/>
    </source>
</evidence>
<dbReference type="AlphaFoldDB" id="A0AAW0BXP9"/>
<sequence>MFNVLVLCWINSGPFKESIEQITLPQILQTNVVSDIQFSDWPPIISIDPESMISHSWQGPVNFSTAITSTLPEKPTLTRYYTDTTCHRPTKEPHGADTTYEVGYGLTRGTLVHGDTDGLCEEASRPPLLRLHTV</sequence>
<proteinExistence type="predicted"/>
<protein>
    <submittedName>
        <fullName evidence="1">Uncharacterized protein</fullName>
    </submittedName>
</protein>
<keyword evidence="2" id="KW-1185">Reference proteome</keyword>
<dbReference type="Proteomes" id="UP001383192">
    <property type="component" value="Unassembled WGS sequence"/>
</dbReference>
<organism evidence="1 2">
    <name type="scientific">Paramarasmius palmivorus</name>
    <dbReference type="NCBI Taxonomy" id="297713"/>
    <lineage>
        <taxon>Eukaryota</taxon>
        <taxon>Fungi</taxon>
        <taxon>Dikarya</taxon>
        <taxon>Basidiomycota</taxon>
        <taxon>Agaricomycotina</taxon>
        <taxon>Agaricomycetes</taxon>
        <taxon>Agaricomycetidae</taxon>
        <taxon>Agaricales</taxon>
        <taxon>Marasmiineae</taxon>
        <taxon>Marasmiaceae</taxon>
        <taxon>Paramarasmius</taxon>
    </lineage>
</organism>
<gene>
    <name evidence="1" type="ORF">VNI00_013690</name>
</gene>
<reference evidence="1 2" key="1">
    <citation type="submission" date="2024-01" db="EMBL/GenBank/DDBJ databases">
        <title>A draft genome for a cacao thread blight-causing isolate of Paramarasmius palmivorus.</title>
        <authorList>
            <person name="Baruah I.K."/>
            <person name="Bukari Y."/>
            <person name="Amoako-Attah I."/>
            <person name="Meinhardt L.W."/>
            <person name="Bailey B.A."/>
            <person name="Cohen S.P."/>
        </authorList>
    </citation>
    <scope>NUCLEOTIDE SEQUENCE [LARGE SCALE GENOMIC DNA]</scope>
    <source>
        <strain evidence="1 2">GH-12</strain>
    </source>
</reference>
<accession>A0AAW0BXP9</accession>